<name>A0ABS5Z8F8_9GAMM</name>
<proteinExistence type="predicted"/>
<organism evidence="1 2">
    <name type="scientific">Zooshikella harenae</name>
    <dbReference type="NCBI Taxonomy" id="2827238"/>
    <lineage>
        <taxon>Bacteria</taxon>
        <taxon>Pseudomonadati</taxon>
        <taxon>Pseudomonadota</taxon>
        <taxon>Gammaproteobacteria</taxon>
        <taxon>Oceanospirillales</taxon>
        <taxon>Zooshikellaceae</taxon>
        <taxon>Zooshikella</taxon>
    </lineage>
</organism>
<dbReference type="InterPro" id="IPR038627">
    <property type="entry name" value="YebG-like_sf"/>
</dbReference>
<dbReference type="EMBL" id="JAGSOY010000006">
    <property type="protein sequence ID" value="MBU2710330.1"/>
    <property type="molecule type" value="Genomic_DNA"/>
</dbReference>
<evidence type="ECO:0000313" key="1">
    <source>
        <dbReference type="EMBL" id="MBU2710330.1"/>
    </source>
</evidence>
<reference evidence="1 2" key="1">
    <citation type="submission" date="2021-04" db="EMBL/GenBank/DDBJ databases">
        <authorList>
            <person name="Pira H."/>
            <person name="Risdian C."/>
            <person name="Wink J."/>
        </authorList>
    </citation>
    <scope>NUCLEOTIDE SEQUENCE [LARGE SCALE GENOMIC DNA]</scope>
    <source>
        <strain evidence="1 2">WH53</strain>
    </source>
</reference>
<keyword evidence="2" id="KW-1185">Reference proteome</keyword>
<dbReference type="Gene3D" id="1.10.10.710">
    <property type="entry name" value="PSPTO_1197 like"/>
    <property type="match status" value="1"/>
</dbReference>
<gene>
    <name evidence="1" type="ORF">KCG35_04615</name>
</gene>
<comment type="caution">
    <text evidence="1">The sequence shown here is derived from an EMBL/GenBank/DDBJ whole genome shotgun (WGS) entry which is preliminary data.</text>
</comment>
<dbReference type="InterPro" id="IPR009813">
    <property type="entry name" value="Uncharacterised_YebG"/>
</dbReference>
<dbReference type="RefSeq" id="WP_215818492.1">
    <property type="nucleotide sequence ID" value="NZ_JAGSOY010000006.1"/>
</dbReference>
<dbReference type="Pfam" id="PF07130">
    <property type="entry name" value="YebG"/>
    <property type="match status" value="1"/>
</dbReference>
<evidence type="ECO:0000313" key="2">
    <source>
        <dbReference type="Proteomes" id="UP000690515"/>
    </source>
</evidence>
<protein>
    <submittedName>
        <fullName evidence="1">YebG family protein</fullName>
    </submittedName>
</protein>
<sequence>MPVIPMWKCDRDGSMFDDKKAAEEHDKMLELAANITHMLERHYSTIDEKLAEDIGLLFAQNKETIAKAIKGKPELILEIEPQADLKTAASSSKKAEKKDT</sequence>
<accession>A0ABS5Z8F8</accession>
<dbReference type="Proteomes" id="UP000690515">
    <property type="component" value="Unassembled WGS sequence"/>
</dbReference>